<feature type="transmembrane region" description="Helical" evidence="1">
    <location>
        <begin position="946"/>
        <end position="966"/>
    </location>
</feature>
<proteinExistence type="predicted"/>
<organism evidence="2 3">
    <name type="scientific">Pythium insidiosum</name>
    <name type="common">Pythiosis disease agent</name>
    <dbReference type="NCBI Taxonomy" id="114742"/>
    <lineage>
        <taxon>Eukaryota</taxon>
        <taxon>Sar</taxon>
        <taxon>Stramenopiles</taxon>
        <taxon>Oomycota</taxon>
        <taxon>Peronosporomycetes</taxon>
        <taxon>Pythiales</taxon>
        <taxon>Pythiaceae</taxon>
        <taxon>Pythium</taxon>
    </lineage>
</organism>
<dbReference type="Pfam" id="PF04188">
    <property type="entry name" value="Mannosyl_trans2"/>
    <property type="match status" value="1"/>
</dbReference>
<feature type="transmembrane region" description="Helical" evidence="1">
    <location>
        <begin position="860"/>
        <end position="880"/>
    </location>
</feature>
<dbReference type="GO" id="GO:0006506">
    <property type="term" value="P:GPI anchor biosynthetic process"/>
    <property type="evidence" value="ECO:0007669"/>
    <property type="project" value="InterPro"/>
</dbReference>
<reference evidence="2" key="1">
    <citation type="submission" date="2021-12" db="EMBL/GenBank/DDBJ databases">
        <title>Prjna785345.</title>
        <authorList>
            <person name="Rujirawat T."/>
            <person name="Krajaejun T."/>
        </authorList>
    </citation>
    <scope>NUCLEOTIDE SEQUENCE</scope>
    <source>
        <strain evidence="2">Pi057C3</strain>
    </source>
</reference>
<evidence type="ECO:0000313" key="3">
    <source>
        <dbReference type="Proteomes" id="UP001209570"/>
    </source>
</evidence>
<feature type="transmembrane region" description="Helical" evidence="1">
    <location>
        <begin position="892"/>
        <end position="912"/>
    </location>
</feature>
<evidence type="ECO:0000256" key="1">
    <source>
        <dbReference type="SAM" id="Phobius"/>
    </source>
</evidence>
<feature type="transmembrane region" description="Helical" evidence="1">
    <location>
        <begin position="783"/>
        <end position="803"/>
    </location>
</feature>
<dbReference type="AlphaFoldDB" id="A0AAD5M9F3"/>
<accession>A0AAD5M9F3</accession>
<keyword evidence="1" id="KW-0472">Membrane</keyword>
<dbReference type="InterPro" id="IPR007315">
    <property type="entry name" value="PIG-V/Gpi18"/>
</dbReference>
<dbReference type="EMBL" id="JAKCXM010000026">
    <property type="protein sequence ID" value="KAJ0406960.1"/>
    <property type="molecule type" value="Genomic_DNA"/>
</dbReference>
<dbReference type="PANTHER" id="PTHR46586">
    <property type="entry name" value="ANKYRIN REPEAT-CONTAINING PROTEIN"/>
    <property type="match status" value="1"/>
</dbReference>
<dbReference type="PANTHER" id="PTHR46586:SF3">
    <property type="entry name" value="ANKYRIN REPEAT-CONTAINING PROTEIN"/>
    <property type="match status" value="1"/>
</dbReference>
<comment type="caution">
    <text evidence="2">The sequence shown here is derived from an EMBL/GenBank/DDBJ whole genome shotgun (WGS) entry which is preliminary data.</text>
</comment>
<dbReference type="Gene3D" id="1.25.40.20">
    <property type="entry name" value="Ankyrin repeat-containing domain"/>
    <property type="match status" value="4"/>
</dbReference>
<evidence type="ECO:0008006" key="4">
    <source>
        <dbReference type="Google" id="ProtNLM"/>
    </source>
</evidence>
<dbReference type="Pfam" id="PF13637">
    <property type="entry name" value="Ank_4"/>
    <property type="match status" value="1"/>
</dbReference>
<keyword evidence="3" id="KW-1185">Reference proteome</keyword>
<keyword evidence="1" id="KW-1133">Transmembrane helix</keyword>
<protein>
    <recommendedName>
        <fullName evidence="4">GPI mannosyltransferase 2</fullName>
    </recommendedName>
</protein>
<dbReference type="Pfam" id="PF12796">
    <property type="entry name" value="Ank_2"/>
    <property type="match status" value="1"/>
</dbReference>
<evidence type="ECO:0000313" key="2">
    <source>
        <dbReference type="EMBL" id="KAJ0406960.1"/>
    </source>
</evidence>
<feature type="transmembrane region" description="Helical" evidence="1">
    <location>
        <begin position="693"/>
        <end position="726"/>
    </location>
</feature>
<dbReference type="InterPro" id="IPR002110">
    <property type="entry name" value="Ankyrin_rpt"/>
</dbReference>
<dbReference type="InterPro" id="IPR036770">
    <property type="entry name" value="Ankyrin_rpt-contain_sf"/>
</dbReference>
<keyword evidence="1" id="KW-0812">Transmembrane</keyword>
<dbReference type="Proteomes" id="UP001209570">
    <property type="component" value="Unassembled WGS sequence"/>
</dbReference>
<feature type="transmembrane region" description="Helical" evidence="1">
    <location>
        <begin position="738"/>
        <end position="763"/>
    </location>
</feature>
<feature type="transmembrane region" description="Helical" evidence="1">
    <location>
        <begin position="658"/>
        <end position="677"/>
    </location>
</feature>
<dbReference type="InterPro" id="IPR052050">
    <property type="entry name" value="SecEffector_AnkRepeat"/>
</dbReference>
<dbReference type="GO" id="GO:0004376">
    <property type="term" value="F:GPI mannosyltransferase activity"/>
    <property type="evidence" value="ECO:0007669"/>
    <property type="project" value="InterPro"/>
</dbReference>
<gene>
    <name evidence="2" type="ORF">P43SY_005193</name>
</gene>
<feature type="transmembrane region" description="Helical" evidence="1">
    <location>
        <begin position="541"/>
        <end position="564"/>
    </location>
</feature>
<dbReference type="SUPFAM" id="SSF48403">
    <property type="entry name" value="Ankyrin repeat"/>
    <property type="match status" value="2"/>
</dbReference>
<name>A0AAD5M9F3_PYTIN</name>
<dbReference type="GO" id="GO:0000009">
    <property type="term" value="F:alpha-1,6-mannosyltransferase activity"/>
    <property type="evidence" value="ECO:0007669"/>
    <property type="project" value="InterPro"/>
</dbReference>
<sequence length="967" mass="105520">MATTAARAVCLARDLELPHVWEAVGACLDYSGAWTIERAAAGGHKFLVKHLATSTERKDESLVMDFAARNGHLEILQWLHGTPTLSRCSTRAMDDAAKNGHLAIVQWLHANRTEGCTVKAVDGAAMNGHLGIVQWLHAHRSEGCTTKAMDLAAQNGHVAVLSWLDSHRNEGCTTLALEYAAGEGHITTVEWLCEKQRKVDISSSAAAAMVKAARGGHLPVLEYLGDAFPDLFETAGARMVHAAIAHGHVNLVTWLISALPVKALKCEAGASHSWMDVAAEFGQVAILQWFSDHASELPPGVQIDGHLPACSSEAIEKAAGNGHISVLRFLHEHDMVAIADDNAAVKALAAAVQGGHRECVEWLLVRFQRFYESRDAATTVMDAAAVAGHVDILEFLRVFPATASWHTSAKAVNEAARVGCVDVLQWIHAFESSNAGEDEDVEPARWTPRALELAAASGHLAVVEWLVAHRGAETRGAEALNAAAYMDHLAIAQFLHARIRSSCSVVQAIEHAEEGGAEETLEWLQSLGLQDRPTMTHARRIVAFAALSRVAVSLVAALTALIVTPYDTSNRLRRPASRMTHALSAFANWDGVYFAHIATNGYDYEHVHAFFPLYPLLLRGVRRISLPFLPDDAVAVPLAGWLLRSTRRQLSVQQLRELTGCLVVSNASFVLAAVYLYRLGRLVLGDERVARRAALLFCVAPSGIFMSALYSESLMCLLSFSGMFYLERYRRSTQLAPLVLCAALFGLASATRSNGALLSLFIAWQRLRDSPSPRQLARFLRHWLTTAALGVVAVGPQVLYFARAIFVYCPSLVGPSGAAAPDRPWCRAVIPNVSAMYMFIQREYWNVGLLRYYEWRQLPNFLLAAPILTLSTVTLARTAAGHAKTKPIAQALGPYAVHHAFLVANALLVVHIQVTTRLLAACPTVFWLPALFFLERRQDPSGRAVVAYCLLFSVLGAVLFSAFYPWT</sequence>
<dbReference type="GO" id="GO:0016020">
    <property type="term" value="C:membrane"/>
    <property type="evidence" value="ECO:0007669"/>
    <property type="project" value="GOC"/>
</dbReference>
<feature type="transmembrane region" description="Helical" evidence="1">
    <location>
        <begin position="918"/>
        <end position="934"/>
    </location>
</feature>